<keyword evidence="7" id="KW-0133">Cell shape</keyword>
<dbReference type="STRING" id="1033810.HLPCO_001188"/>
<keyword evidence="11" id="KW-1185">Reference proteome</keyword>
<feature type="transmembrane region" description="Helical" evidence="7">
    <location>
        <begin position="49"/>
        <end position="71"/>
    </location>
</feature>
<dbReference type="NCBIfam" id="TIGR00445">
    <property type="entry name" value="mraY"/>
    <property type="match status" value="1"/>
</dbReference>
<dbReference type="GO" id="GO:0071555">
    <property type="term" value="P:cell wall organization"/>
    <property type="evidence" value="ECO:0007669"/>
    <property type="project" value="UniProtKB-KW"/>
</dbReference>
<accession>F7PVI4</accession>
<feature type="binding site" evidence="9">
    <location>
        <position position="235"/>
    </location>
    <ligand>
        <name>Mg(2+)</name>
        <dbReference type="ChEBI" id="CHEBI:18420"/>
    </ligand>
</feature>
<dbReference type="Proteomes" id="UP000005707">
    <property type="component" value="Unassembled WGS sequence"/>
</dbReference>
<sequence length="338" mass="37477">MGLRIIYFGIFASFILSVLTIPILLPILKRFNFGQSIREEGPKSHMVKSGTPTMGGIVFGFVTLVSVSLYFLLFNRGDVDFNLSIWLMLFLSLLGFTVIGFVDDYLIKVKKINDGLSPKSKLIFQILIASLFFLLYLHEGYPTVLKITSTFSIQLEWLYGILILLMLVGSSNAVNLTDGLDGLASGLATFSIGTFTFIAFMLEQYDVVLFGAALIGSILGFLVFNAHPAKIFMGDTGSLALGAALGTMAILTGYELLLILVGGVFVFETVTVMIQVTYFKLTKKFSKERQGKRIFKMTPIHHHFELCGLRESQVVLLFWSMGFVFSIIAIVIVLFELS</sequence>
<comment type="pathway">
    <text evidence="7">Cell wall biogenesis; peptidoglycan biosynthesis.</text>
</comment>
<keyword evidence="6 7" id="KW-0472">Membrane</keyword>
<keyword evidence="5 7" id="KW-1133">Transmembrane helix</keyword>
<dbReference type="GO" id="GO:0051301">
    <property type="term" value="P:cell division"/>
    <property type="evidence" value="ECO:0007669"/>
    <property type="project" value="UniProtKB-KW"/>
</dbReference>
<dbReference type="EMBL" id="AFNU02000003">
    <property type="protein sequence ID" value="ERJ12848.1"/>
    <property type="molecule type" value="Genomic_DNA"/>
</dbReference>
<dbReference type="InParanoid" id="F7PVI4"/>
<comment type="cofactor">
    <cofactor evidence="7 9">
        <name>Mg(2+)</name>
        <dbReference type="ChEBI" id="CHEBI:18420"/>
    </cofactor>
</comment>
<evidence type="ECO:0000313" key="11">
    <source>
        <dbReference type="Proteomes" id="UP000005707"/>
    </source>
</evidence>
<dbReference type="Pfam" id="PF00953">
    <property type="entry name" value="Glycos_transf_4"/>
    <property type="match status" value="1"/>
</dbReference>
<evidence type="ECO:0000256" key="9">
    <source>
        <dbReference type="PIRSR" id="PIRSR600715-1"/>
    </source>
</evidence>
<evidence type="ECO:0000256" key="5">
    <source>
        <dbReference type="ARBA" id="ARBA00022989"/>
    </source>
</evidence>
<comment type="caution">
    <text evidence="10">The sequence shown here is derived from an EMBL/GenBank/DDBJ whole genome shotgun (WGS) entry which is preliminary data.</text>
</comment>
<feature type="transmembrane region" description="Helical" evidence="7">
    <location>
        <begin position="6"/>
        <end position="28"/>
    </location>
</feature>
<comment type="similarity">
    <text evidence="2 7">Belongs to the glycosyltransferase 4 family. MraY subfamily.</text>
</comment>
<feature type="transmembrane region" description="Helical" evidence="7">
    <location>
        <begin position="122"/>
        <end position="137"/>
    </location>
</feature>
<feature type="transmembrane region" description="Helical" evidence="7">
    <location>
        <begin position="83"/>
        <end position="102"/>
    </location>
</feature>
<keyword evidence="7" id="KW-0573">Peptidoglycan synthesis</keyword>
<dbReference type="GO" id="GO:0008360">
    <property type="term" value="P:regulation of cell shape"/>
    <property type="evidence" value="ECO:0007669"/>
    <property type="project" value="UniProtKB-KW"/>
</dbReference>
<dbReference type="OrthoDB" id="9805475at2"/>
<keyword evidence="3 7" id="KW-0808">Transferase</keyword>
<proteinExistence type="inferred from homology"/>
<keyword evidence="7" id="KW-0961">Cell wall biogenesis/degradation</keyword>
<dbReference type="PANTHER" id="PTHR22926:SF5">
    <property type="entry name" value="PHOSPHO-N-ACETYLMURAMOYL-PENTAPEPTIDE-TRANSFERASE HOMOLOG"/>
    <property type="match status" value="1"/>
</dbReference>
<comment type="function">
    <text evidence="7">Catalyzes the initial step of the lipid cycle reactions in the biosynthesis of the cell wall peptidoglycan: transfers peptidoglycan precursor phospho-MurNAc-pentapeptide from UDP-MurNAc-pentapeptide onto the lipid carrier undecaprenyl phosphate, yielding undecaprenyl-pyrophosphoryl-MurNAc-pentapeptide, known as lipid I.</text>
</comment>
<dbReference type="HAMAP" id="MF_00038">
    <property type="entry name" value="MraY"/>
    <property type="match status" value="1"/>
</dbReference>
<keyword evidence="7" id="KW-0132">Cell division</keyword>
<keyword evidence="7 9" id="KW-0460">Magnesium</keyword>
<evidence type="ECO:0000256" key="8">
    <source>
        <dbReference type="NCBIfam" id="TIGR00445"/>
    </source>
</evidence>
<dbReference type="GO" id="GO:0005886">
    <property type="term" value="C:plasma membrane"/>
    <property type="evidence" value="ECO:0007669"/>
    <property type="project" value="UniProtKB-SubCell"/>
</dbReference>
<evidence type="ECO:0000256" key="2">
    <source>
        <dbReference type="ARBA" id="ARBA00005583"/>
    </source>
</evidence>
<dbReference type="GO" id="GO:0051992">
    <property type="term" value="F:UDP-N-acetylmuramoyl-L-alanyl-D-glutamyl-meso-2,6-diaminopimelyl-D-alanyl-D-alanine:undecaprenyl-phosphate transferase activity"/>
    <property type="evidence" value="ECO:0007669"/>
    <property type="project" value="RHEA"/>
</dbReference>
<dbReference type="CDD" id="cd06852">
    <property type="entry name" value="GT_MraY"/>
    <property type="match status" value="1"/>
</dbReference>
<keyword evidence="4 7" id="KW-0812">Transmembrane</keyword>
<comment type="catalytic activity">
    <reaction evidence="7">
        <text>UDP-N-acetyl-alpha-D-muramoyl-L-alanyl-gamma-D-glutamyl-meso-2,6-diaminopimeloyl-D-alanyl-D-alanine + di-trans,octa-cis-undecaprenyl phosphate = di-trans,octa-cis-undecaprenyl diphospho-N-acetyl-alpha-D-muramoyl-L-alanyl-D-glutamyl-meso-2,6-diaminopimeloyl-D-alanyl-D-alanine + UMP</text>
        <dbReference type="Rhea" id="RHEA:28386"/>
        <dbReference type="ChEBI" id="CHEBI:57865"/>
        <dbReference type="ChEBI" id="CHEBI:60392"/>
        <dbReference type="ChEBI" id="CHEBI:61386"/>
        <dbReference type="ChEBI" id="CHEBI:61387"/>
        <dbReference type="EC" id="2.7.8.13"/>
    </reaction>
</comment>
<protein>
    <recommendedName>
        <fullName evidence="7 8">Phospho-N-acetylmuramoyl-pentapeptide-transferase</fullName>
        <ecNumber evidence="7 8">2.7.8.13</ecNumber>
    </recommendedName>
    <alternativeName>
        <fullName evidence="7">UDP-MurNAc-pentapeptide phosphotransferase</fullName>
    </alternativeName>
</protein>
<reference evidence="10 11" key="2">
    <citation type="journal article" date="2013" name="PLoS ONE">
        <title>INDIGO - INtegrated Data Warehouse of MIcrobial GenOmes with Examples from the Red Sea Extremophiles.</title>
        <authorList>
            <person name="Alam I."/>
            <person name="Antunes A."/>
            <person name="Kamau A.A."/>
            <person name="Ba Alawi W."/>
            <person name="Kalkatawi M."/>
            <person name="Stingl U."/>
            <person name="Bajic V.B."/>
        </authorList>
    </citation>
    <scope>NUCLEOTIDE SEQUENCE [LARGE SCALE GENOMIC DNA]</scope>
    <source>
        <strain evidence="10 11">SSD-17B</strain>
    </source>
</reference>
<reference evidence="10 11" key="1">
    <citation type="journal article" date="2011" name="J. Bacteriol.">
        <title>Genome sequence of Haloplasma contractile, an unusual contractile bacterium from a deep-sea anoxic brine lake.</title>
        <authorList>
            <person name="Antunes A."/>
            <person name="Alam I."/>
            <person name="El Dorry H."/>
            <person name="Siam R."/>
            <person name="Robertson A."/>
            <person name="Bajic V.B."/>
            <person name="Stingl U."/>
        </authorList>
    </citation>
    <scope>NUCLEOTIDE SEQUENCE [LARGE SCALE GENOMIC DNA]</scope>
    <source>
        <strain evidence="10 11">SSD-17B</strain>
    </source>
</reference>
<feature type="transmembrane region" description="Helical" evidence="7">
    <location>
        <begin position="157"/>
        <end position="176"/>
    </location>
</feature>
<feature type="transmembrane region" description="Helical" evidence="7">
    <location>
        <begin position="314"/>
        <end position="335"/>
    </location>
</feature>
<comment type="subcellular location">
    <subcellularLocation>
        <location evidence="7">Cell membrane</location>
        <topology evidence="7">Multi-pass membrane protein</topology>
    </subcellularLocation>
    <subcellularLocation>
        <location evidence="1">Membrane</location>
        <topology evidence="1">Multi-pass membrane protein</topology>
    </subcellularLocation>
</comment>
<dbReference type="Pfam" id="PF10555">
    <property type="entry name" value="MraY_sig1"/>
    <property type="match status" value="1"/>
</dbReference>
<dbReference type="UniPathway" id="UPA00219"/>
<dbReference type="GO" id="GO:0008963">
    <property type="term" value="F:phospho-N-acetylmuramoyl-pentapeptide-transferase activity"/>
    <property type="evidence" value="ECO:0007669"/>
    <property type="project" value="UniProtKB-UniRule"/>
</dbReference>
<feature type="binding site" evidence="9">
    <location>
        <position position="175"/>
    </location>
    <ligand>
        <name>Mg(2+)</name>
        <dbReference type="ChEBI" id="CHEBI:18420"/>
    </ligand>
</feature>
<feature type="transmembrane region" description="Helical" evidence="7">
    <location>
        <begin position="183"/>
        <end position="201"/>
    </location>
</feature>
<evidence type="ECO:0000256" key="6">
    <source>
        <dbReference type="ARBA" id="ARBA00023136"/>
    </source>
</evidence>
<dbReference type="InterPro" id="IPR000715">
    <property type="entry name" value="Glycosyl_transferase_4"/>
</dbReference>
<dbReference type="InterPro" id="IPR003524">
    <property type="entry name" value="PNAcMuramoyl-5peptid_Trfase"/>
</dbReference>
<evidence type="ECO:0000313" key="10">
    <source>
        <dbReference type="EMBL" id="ERJ12848.1"/>
    </source>
</evidence>
<keyword evidence="7" id="KW-0131">Cell cycle</keyword>
<evidence type="ECO:0000256" key="3">
    <source>
        <dbReference type="ARBA" id="ARBA00022679"/>
    </source>
</evidence>
<dbReference type="PANTHER" id="PTHR22926">
    <property type="entry name" value="PHOSPHO-N-ACETYLMURAMOYL-PENTAPEPTIDE-TRANSFERASE"/>
    <property type="match status" value="1"/>
</dbReference>
<dbReference type="AlphaFoldDB" id="F7PVI4"/>
<evidence type="ECO:0000256" key="4">
    <source>
        <dbReference type="ARBA" id="ARBA00022692"/>
    </source>
</evidence>
<dbReference type="RefSeq" id="WP_008825739.1">
    <property type="nucleotide sequence ID" value="NZ_AFNU02000003.1"/>
</dbReference>
<dbReference type="FunCoup" id="F7PVI4">
    <property type="interactions" value="420"/>
</dbReference>
<dbReference type="PROSITE" id="PS01348">
    <property type="entry name" value="MRAY_2"/>
    <property type="match status" value="1"/>
</dbReference>
<dbReference type="eggNOG" id="COG0472">
    <property type="taxonomic scope" value="Bacteria"/>
</dbReference>
<feature type="transmembrane region" description="Helical" evidence="7">
    <location>
        <begin position="207"/>
        <end position="224"/>
    </location>
</feature>
<dbReference type="GO" id="GO:0009252">
    <property type="term" value="P:peptidoglycan biosynthetic process"/>
    <property type="evidence" value="ECO:0007669"/>
    <property type="project" value="UniProtKB-UniRule"/>
</dbReference>
<dbReference type="InterPro" id="IPR018480">
    <property type="entry name" value="PNAcMuramoyl-5peptid_Trfase_CS"/>
</dbReference>
<organism evidence="10 11">
    <name type="scientific">Haloplasma contractile SSD-17B</name>
    <dbReference type="NCBI Taxonomy" id="1033810"/>
    <lineage>
        <taxon>Bacteria</taxon>
        <taxon>Bacillati</taxon>
        <taxon>Mycoplasmatota</taxon>
        <taxon>Mollicutes</taxon>
        <taxon>Haloplasmatales</taxon>
        <taxon>Haloplasmataceae</taxon>
        <taxon>Haloplasma</taxon>
    </lineage>
</organism>
<name>F7PVI4_9MOLU</name>
<dbReference type="GO" id="GO:0046872">
    <property type="term" value="F:metal ion binding"/>
    <property type="evidence" value="ECO:0007669"/>
    <property type="project" value="UniProtKB-KW"/>
</dbReference>
<gene>
    <name evidence="7 10" type="primary">mraY</name>
    <name evidence="10" type="ORF">HLPCO_001188</name>
</gene>
<dbReference type="EC" id="2.7.8.13" evidence="7 8"/>
<keyword evidence="7" id="KW-1003">Cell membrane</keyword>
<evidence type="ECO:0000256" key="1">
    <source>
        <dbReference type="ARBA" id="ARBA00004141"/>
    </source>
</evidence>
<evidence type="ECO:0000256" key="7">
    <source>
        <dbReference type="HAMAP-Rule" id="MF_00038"/>
    </source>
</evidence>
<keyword evidence="7 9" id="KW-0479">Metal-binding</keyword>